<protein>
    <submittedName>
        <fullName evidence="1">Uncharacterized protein</fullName>
    </submittedName>
</protein>
<proteinExistence type="predicted"/>
<dbReference type="AlphaFoldDB" id="A0AA35PKU8"/>
<dbReference type="EMBL" id="OX395138">
    <property type="protein sequence ID" value="CAI5789595.1"/>
    <property type="molecule type" value="Genomic_DNA"/>
</dbReference>
<name>A0AA35PKU8_9SAUR</name>
<gene>
    <name evidence="1" type="ORF">PODLI_1B032749</name>
</gene>
<dbReference type="Proteomes" id="UP001178461">
    <property type="component" value="Chromosome 13"/>
</dbReference>
<organism evidence="1 2">
    <name type="scientific">Podarcis lilfordi</name>
    <name type="common">Lilford's wall lizard</name>
    <dbReference type="NCBI Taxonomy" id="74358"/>
    <lineage>
        <taxon>Eukaryota</taxon>
        <taxon>Metazoa</taxon>
        <taxon>Chordata</taxon>
        <taxon>Craniata</taxon>
        <taxon>Vertebrata</taxon>
        <taxon>Euteleostomi</taxon>
        <taxon>Lepidosauria</taxon>
        <taxon>Squamata</taxon>
        <taxon>Bifurcata</taxon>
        <taxon>Unidentata</taxon>
        <taxon>Episquamata</taxon>
        <taxon>Laterata</taxon>
        <taxon>Lacertibaenia</taxon>
        <taxon>Lacertidae</taxon>
        <taxon>Podarcis</taxon>
    </lineage>
</organism>
<evidence type="ECO:0000313" key="1">
    <source>
        <dbReference type="EMBL" id="CAI5789595.1"/>
    </source>
</evidence>
<accession>A0AA35PKU8</accession>
<keyword evidence="2" id="KW-1185">Reference proteome</keyword>
<sequence>MGLIQSVEILMTWKKNGPSTAQSQEPESLFDSDLFHVERSYSKNIIIVERMDPVALTKLTNVGRIRHSGKAGLSPAACQRRQDLNLATKTFATIKSISVVSGREKERVFRKLPERKTELNQN</sequence>
<reference evidence="1" key="1">
    <citation type="submission" date="2022-12" db="EMBL/GenBank/DDBJ databases">
        <authorList>
            <person name="Alioto T."/>
            <person name="Alioto T."/>
            <person name="Gomez Garrido J."/>
        </authorList>
    </citation>
    <scope>NUCLEOTIDE SEQUENCE</scope>
</reference>
<evidence type="ECO:0000313" key="2">
    <source>
        <dbReference type="Proteomes" id="UP001178461"/>
    </source>
</evidence>